<organism evidence="1 2">
    <name type="scientific">Myxococcus llanfairpwllgwyngyllgogerychwyrndrobwllllantysiliogogogochensis</name>
    <dbReference type="NCBI Taxonomy" id="2590453"/>
    <lineage>
        <taxon>Bacteria</taxon>
        <taxon>Pseudomonadati</taxon>
        <taxon>Myxococcota</taxon>
        <taxon>Myxococcia</taxon>
        <taxon>Myxococcales</taxon>
        <taxon>Cystobacterineae</taxon>
        <taxon>Myxococcaceae</taxon>
        <taxon>Myxococcus</taxon>
    </lineage>
</organism>
<comment type="caution">
    <text evidence="1">The sequence shown here is derived from an EMBL/GenBank/DDBJ whole genome shotgun (WGS) entry which is preliminary data.</text>
</comment>
<accession>A0A540X7D3</accession>
<evidence type="ECO:0000313" key="1">
    <source>
        <dbReference type="EMBL" id="TQF17185.1"/>
    </source>
</evidence>
<keyword evidence="2" id="KW-1185">Reference proteome</keyword>
<protein>
    <submittedName>
        <fullName evidence="1">Uncharacterized protein</fullName>
    </submittedName>
</protein>
<dbReference type="Proteomes" id="UP000315369">
    <property type="component" value="Unassembled WGS sequence"/>
</dbReference>
<gene>
    <name evidence="1" type="ORF">FJV41_04445</name>
</gene>
<dbReference type="AlphaFoldDB" id="A0A540X7D3"/>
<dbReference type="OrthoDB" id="5494882at2"/>
<name>A0A540X7D3_9BACT</name>
<proteinExistence type="predicted"/>
<reference evidence="1 2" key="1">
    <citation type="submission" date="2019-06" db="EMBL/GenBank/DDBJ databases">
        <authorList>
            <person name="Livingstone P."/>
            <person name="Whitworth D."/>
        </authorList>
    </citation>
    <scope>NUCLEOTIDE SEQUENCE [LARGE SCALE GENOMIC DNA]</scope>
    <source>
        <strain evidence="1 2">AM401</strain>
    </source>
</reference>
<dbReference type="EMBL" id="VIFM01000011">
    <property type="protein sequence ID" value="TQF17185.1"/>
    <property type="molecule type" value="Genomic_DNA"/>
</dbReference>
<evidence type="ECO:0000313" key="2">
    <source>
        <dbReference type="Proteomes" id="UP000315369"/>
    </source>
</evidence>
<sequence>MAEGKPGRPAMSGFADELEASARGRYVRWDSELWRALLEGPARKLGESLSQTGASPADAEDLLRAYLRLGAEAIGLGYLYPATAGRQNLFTLAWTDLVPRLLSGVPEAQRAGVLAQLWNVGENLESAPPWVQRIFYRVSQRLGSLTGIEERLRETAALAMEPPAMKLGDKAQPFLVDLSREDSRFLPGPLHFLAPTVLCVHDRHRHAIAGREAATQGLLLSDTPIPLGAMGCRETPEVTLQQSPHLSTVAWRDPRVDSWFATVTNDWRAAGTLDTSQHVVVLVPV</sequence>